<organism evidence="2 3">
    <name type="scientific">Vagococcus salmoninarum</name>
    <dbReference type="NCBI Taxonomy" id="2739"/>
    <lineage>
        <taxon>Bacteria</taxon>
        <taxon>Bacillati</taxon>
        <taxon>Bacillota</taxon>
        <taxon>Bacilli</taxon>
        <taxon>Lactobacillales</taxon>
        <taxon>Enterococcaceae</taxon>
        <taxon>Vagococcus</taxon>
    </lineage>
</organism>
<protein>
    <submittedName>
        <fullName evidence="2">Uncharacterized protein</fullName>
    </submittedName>
</protein>
<keyword evidence="3" id="KW-1185">Reference proteome</keyword>
<keyword evidence="1" id="KW-0812">Transmembrane</keyword>
<gene>
    <name evidence="2" type="ORF">CBF35_07575</name>
</gene>
<dbReference type="GeneID" id="98568224"/>
<sequence>MLLATQKSNYSLTTLTSLSFAFSSLGLFICSWSLMAPQVGLFQLLFSATVLLLSTSEIIKKNNRLLNGVALLIILLPFVFYLLLGLFTLLSHNIY</sequence>
<feature type="transmembrane region" description="Helical" evidence="1">
    <location>
        <begin position="12"/>
        <end position="35"/>
    </location>
</feature>
<dbReference type="RefSeq" id="WP_126779712.1">
    <property type="nucleotide sequence ID" value="NZ_CAUQJP010000054.1"/>
</dbReference>
<accession>A0A429ZP35</accession>
<reference evidence="2 3" key="1">
    <citation type="submission" date="2017-05" db="EMBL/GenBank/DDBJ databases">
        <title>Vagococcus spp. assemblies.</title>
        <authorList>
            <person name="Gulvik C.A."/>
        </authorList>
    </citation>
    <scope>NUCLEOTIDE SEQUENCE [LARGE SCALE GENOMIC DNA]</scope>
    <source>
        <strain evidence="2 3">NCFB 2777</strain>
    </source>
</reference>
<comment type="caution">
    <text evidence="2">The sequence shown here is derived from an EMBL/GenBank/DDBJ whole genome shotgun (WGS) entry which is preliminary data.</text>
</comment>
<dbReference type="AlphaFoldDB" id="A0A429ZP35"/>
<feature type="transmembrane region" description="Helical" evidence="1">
    <location>
        <begin position="66"/>
        <end position="90"/>
    </location>
</feature>
<feature type="transmembrane region" description="Helical" evidence="1">
    <location>
        <begin position="41"/>
        <end position="59"/>
    </location>
</feature>
<evidence type="ECO:0000313" key="3">
    <source>
        <dbReference type="Proteomes" id="UP000287239"/>
    </source>
</evidence>
<name>A0A429ZP35_9ENTE</name>
<keyword evidence="1" id="KW-0472">Membrane</keyword>
<evidence type="ECO:0000256" key="1">
    <source>
        <dbReference type="SAM" id="Phobius"/>
    </source>
</evidence>
<dbReference type="Proteomes" id="UP000287239">
    <property type="component" value="Unassembled WGS sequence"/>
</dbReference>
<proteinExistence type="predicted"/>
<keyword evidence="1" id="KW-1133">Transmembrane helix</keyword>
<dbReference type="EMBL" id="NGJU01000010">
    <property type="protein sequence ID" value="RST95409.1"/>
    <property type="molecule type" value="Genomic_DNA"/>
</dbReference>
<evidence type="ECO:0000313" key="2">
    <source>
        <dbReference type="EMBL" id="RST95409.1"/>
    </source>
</evidence>